<evidence type="ECO:0008006" key="3">
    <source>
        <dbReference type="Google" id="ProtNLM"/>
    </source>
</evidence>
<comment type="caution">
    <text evidence="1">The sequence shown here is derived from an EMBL/GenBank/DDBJ whole genome shotgun (WGS) entry which is preliminary data.</text>
</comment>
<dbReference type="EMBL" id="MFLA01000013">
    <property type="protein sequence ID" value="OGG60151.1"/>
    <property type="molecule type" value="Genomic_DNA"/>
</dbReference>
<accession>A0A1F6DFH9</accession>
<name>A0A1F6DFH9_9BACT</name>
<sequence>MTIPQPDVKALVRSVTRSIGVRKAVDPKPLRTLFAKHEYIELVGAIKRALQLDMQLVVGIVRTGGHEGHPAWIGIPESLPPYGTDAFRKTKITVFIRKAILEDAPFDTVVKIIAHEMSHIVLAAIGNPLWKDERAVDVTAMVLGFAEFYERGTERCKTTITLNPAQVRGVVGKFLQRFRLMPPSSVMILREHIRYGYLTKEEVAKAASEIRRLRT</sequence>
<protein>
    <recommendedName>
        <fullName evidence="3">SprT-like domain-containing protein</fullName>
    </recommendedName>
</protein>
<dbReference type="Proteomes" id="UP000176377">
    <property type="component" value="Unassembled WGS sequence"/>
</dbReference>
<reference evidence="1 2" key="1">
    <citation type="journal article" date="2016" name="Nat. Commun.">
        <title>Thousands of microbial genomes shed light on interconnected biogeochemical processes in an aquifer system.</title>
        <authorList>
            <person name="Anantharaman K."/>
            <person name="Brown C.T."/>
            <person name="Hug L.A."/>
            <person name="Sharon I."/>
            <person name="Castelle C.J."/>
            <person name="Probst A.J."/>
            <person name="Thomas B.C."/>
            <person name="Singh A."/>
            <person name="Wilkins M.J."/>
            <person name="Karaoz U."/>
            <person name="Brodie E.L."/>
            <person name="Williams K.H."/>
            <person name="Hubbard S.S."/>
            <person name="Banfield J.F."/>
        </authorList>
    </citation>
    <scope>NUCLEOTIDE SEQUENCE [LARGE SCALE GENOMIC DNA]</scope>
</reference>
<organism evidence="1 2">
    <name type="scientific">Candidatus Kaiserbacteria bacterium RIFCSPHIGHO2_01_FULL_56_24</name>
    <dbReference type="NCBI Taxonomy" id="1798487"/>
    <lineage>
        <taxon>Bacteria</taxon>
        <taxon>Candidatus Kaiseribacteriota</taxon>
    </lineage>
</organism>
<gene>
    <name evidence="1" type="ORF">A2765_01110</name>
</gene>
<evidence type="ECO:0000313" key="1">
    <source>
        <dbReference type="EMBL" id="OGG60151.1"/>
    </source>
</evidence>
<proteinExistence type="predicted"/>
<dbReference type="AlphaFoldDB" id="A0A1F6DFH9"/>
<evidence type="ECO:0000313" key="2">
    <source>
        <dbReference type="Proteomes" id="UP000176377"/>
    </source>
</evidence>